<organism evidence="2 3">
    <name type="scientific">Paraburkholderia silviterrae</name>
    <dbReference type="NCBI Taxonomy" id="2528715"/>
    <lineage>
        <taxon>Bacteria</taxon>
        <taxon>Pseudomonadati</taxon>
        <taxon>Pseudomonadota</taxon>
        <taxon>Betaproteobacteria</taxon>
        <taxon>Burkholderiales</taxon>
        <taxon>Burkholderiaceae</taxon>
        <taxon>Paraburkholderia</taxon>
    </lineage>
</organism>
<reference evidence="2 3" key="1">
    <citation type="submission" date="2019-03" db="EMBL/GenBank/DDBJ databases">
        <title>Paraburkholderia sp. 4M-K11, isolated from subtropical forest soil.</title>
        <authorList>
            <person name="Gao Z.-H."/>
            <person name="Qiu L.-H."/>
        </authorList>
    </citation>
    <scope>NUCLEOTIDE SEQUENCE [LARGE SCALE GENOMIC DNA]</scope>
    <source>
        <strain evidence="2 3">4M-K11</strain>
    </source>
</reference>
<dbReference type="OrthoDB" id="9035114at2"/>
<keyword evidence="3" id="KW-1185">Reference proteome</keyword>
<name>A0A4R5M3G1_9BURK</name>
<dbReference type="AlphaFoldDB" id="A0A4R5M3G1"/>
<evidence type="ECO:0000313" key="3">
    <source>
        <dbReference type="Proteomes" id="UP000295722"/>
    </source>
</evidence>
<feature type="chain" id="PRO_5020890255" evidence="1">
    <location>
        <begin position="23"/>
        <end position="89"/>
    </location>
</feature>
<keyword evidence="1" id="KW-0732">Signal</keyword>
<comment type="caution">
    <text evidence="2">The sequence shown here is derived from an EMBL/GenBank/DDBJ whole genome shotgun (WGS) entry which is preliminary data.</text>
</comment>
<feature type="signal peptide" evidence="1">
    <location>
        <begin position="1"/>
        <end position="22"/>
    </location>
</feature>
<evidence type="ECO:0000313" key="2">
    <source>
        <dbReference type="EMBL" id="TDG19698.1"/>
    </source>
</evidence>
<gene>
    <name evidence="2" type="ORF">EYW47_29475</name>
</gene>
<evidence type="ECO:0000256" key="1">
    <source>
        <dbReference type="SAM" id="SignalP"/>
    </source>
</evidence>
<protein>
    <submittedName>
        <fullName evidence="2">DUF4148 domain-containing protein</fullName>
    </submittedName>
</protein>
<dbReference type="RefSeq" id="WP_133198362.1">
    <property type="nucleotide sequence ID" value="NZ_JBHUCW010000030.1"/>
</dbReference>
<dbReference type="EMBL" id="SMRP01000020">
    <property type="protein sequence ID" value="TDG19698.1"/>
    <property type="molecule type" value="Genomic_DNA"/>
</dbReference>
<proteinExistence type="predicted"/>
<sequence>MYKLSYRSIFIASALATSFWSAGTYAQNTQTNPAVGTAQTQRPLSRHDVYNQLVQAQKDGSLARADSIYYGTYWGWEDPTTRQNSAAKD</sequence>
<accession>A0A4R5M3G1</accession>
<dbReference type="Proteomes" id="UP000295722">
    <property type="component" value="Unassembled WGS sequence"/>
</dbReference>